<dbReference type="Proteomes" id="UP000237105">
    <property type="component" value="Unassembled WGS sequence"/>
</dbReference>
<evidence type="ECO:0000313" key="1">
    <source>
        <dbReference type="EMBL" id="PON76874.1"/>
    </source>
</evidence>
<proteinExistence type="predicted"/>
<dbReference type="EMBL" id="JXTB01000016">
    <property type="protein sequence ID" value="PON76874.1"/>
    <property type="molecule type" value="Genomic_DNA"/>
</dbReference>
<sequence length="46" mass="5572">MPLLGKSRRNLLHGNRSRIKWLMIETLLNIFWNIPTEDFEKFCILL</sequence>
<organism evidence="1 2">
    <name type="scientific">Parasponia andersonii</name>
    <name type="common">Sponia andersonii</name>
    <dbReference type="NCBI Taxonomy" id="3476"/>
    <lineage>
        <taxon>Eukaryota</taxon>
        <taxon>Viridiplantae</taxon>
        <taxon>Streptophyta</taxon>
        <taxon>Embryophyta</taxon>
        <taxon>Tracheophyta</taxon>
        <taxon>Spermatophyta</taxon>
        <taxon>Magnoliopsida</taxon>
        <taxon>eudicotyledons</taxon>
        <taxon>Gunneridae</taxon>
        <taxon>Pentapetalae</taxon>
        <taxon>rosids</taxon>
        <taxon>fabids</taxon>
        <taxon>Rosales</taxon>
        <taxon>Cannabaceae</taxon>
        <taxon>Parasponia</taxon>
    </lineage>
</organism>
<name>A0A2P5DUA8_PARAD</name>
<evidence type="ECO:0000313" key="2">
    <source>
        <dbReference type="Proteomes" id="UP000237105"/>
    </source>
</evidence>
<gene>
    <name evidence="1" type="ORF">PanWU01x14_031940</name>
</gene>
<comment type="caution">
    <text evidence="1">The sequence shown here is derived from an EMBL/GenBank/DDBJ whole genome shotgun (WGS) entry which is preliminary data.</text>
</comment>
<keyword evidence="2" id="KW-1185">Reference proteome</keyword>
<dbReference type="OrthoDB" id="10451188at2759"/>
<protein>
    <submittedName>
        <fullName evidence="1">Uncharacterized protein</fullName>
    </submittedName>
</protein>
<dbReference type="AlphaFoldDB" id="A0A2P5DUA8"/>
<reference evidence="2" key="1">
    <citation type="submission" date="2016-06" db="EMBL/GenBank/DDBJ databases">
        <title>Parallel loss of symbiosis genes in relatives of nitrogen-fixing non-legume Parasponia.</title>
        <authorList>
            <person name="Van Velzen R."/>
            <person name="Holmer R."/>
            <person name="Bu F."/>
            <person name="Rutten L."/>
            <person name="Van Zeijl A."/>
            <person name="Liu W."/>
            <person name="Santuari L."/>
            <person name="Cao Q."/>
            <person name="Sharma T."/>
            <person name="Shen D."/>
            <person name="Roswanjaya Y."/>
            <person name="Wardhani T."/>
            <person name="Kalhor M.S."/>
            <person name="Jansen J."/>
            <person name="Van den Hoogen J."/>
            <person name="Gungor B."/>
            <person name="Hartog M."/>
            <person name="Hontelez J."/>
            <person name="Verver J."/>
            <person name="Yang W.-C."/>
            <person name="Schijlen E."/>
            <person name="Repin R."/>
            <person name="Schilthuizen M."/>
            <person name="Schranz E."/>
            <person name="Heidstra R."/>
            <person name="Miyata K."/>
            <person name="Fedorova E."/>
            <person name="Kohlen W."/>
            <person name="Bisseling T."/>
            <person name="Smit S."/>
            <person name="Geurts R."/>
        </authorList>
    </citation>
    <scope>NUCLEOTIDE SEQUENCE [LARGE SCALE GENOMIC DNA]</scope>
    <source>
        <strain evidence="2">cv. WU1-14</strain>
    </source>
</reference>
<accession>A0A2P5DUA8</accession>